<evidence type="ECO:0000313" key="1">
    <source>
        <dbReference type="EMBL" id="KAI0053561.1"/>
    </source>
</evidence>
<gene>
    <name evidence="1" type="ORF">FA95DRAFT_1481280</name>
</gene>
<dbReference type="EMBL" id="MU275839">
    <property type="protein sequence ID" value="KAI0053561.1"/>
    <property type="molecule type" value="Genomic_DNA"/>
</dbReference>
<protein>
    <submittedName>
        <fullName evidence="1">RTA1-like protein</fullName>
    </submittedName>
</protein>
<keyword evidence="2" id="KW-1185">Reference proteome</keyword>
<name>A0ACB8SCE2_9AGAM</name>
<accession>A0ACB8SCE2</accession>
<sequence>MLATLSPKLRRAALAAALLALCLAPSADARGRDPNLPHPADPYADPKNDPYNPLGYIASNTLTGVALGLILSVALVQTFSMFKWGAWWMLAMVIGEYTFALGIASRIGLNKNPESQGIYIIEYLFVVLSPCAFIAADYIFLGRLARHLRSGKHLFISPNRITLVFVLSDVTTFLIQAAGGGVSIGSTTQAGAETGSHIFLAGLVIQLLSFVAFTGVFIVFVLRVRRHEPQEWAADADKPWYRDWRVLIPCLALSCTGIIIRSLYRVVELSQGFTGPIAQNEAFFYGLDTLPLWVAFSVFAPFWPGRFIPPLPKGGERPLEDAEAKQSPVQDRPSEEKDKAEDGHVHSQESPSL</sequence>
<organism evidence="1 2">
    <name type="scientific">Auriscalpium vulgare</name>
    <dbReference type="NCBI Taxonomy" id="40419"/>
    <lineage>
        <taxon>Eukaryota</taxon>
        <taxon>Fungi</taxon>
        <taxon>Dikarya</taxon>
        <taxon>Basidiomycota</taxon>
        <taxon>Agaricomycotina</taxon>
        <taxon>Agaricomycetes</taxon>
        <taxon>Russulales</taxon>
        <taxon>Auriscalpiaceae</taxon>
        <taxon>Auriscalpium</taxon>
    </lineage>
</organism>
<proteinExistence type="predicted"/>
<dbReference type="Proteomes" id="UP000814033">
    <property type="component" value="Unassembled WGS sequence"/>
</dbReference>
<reference evidence="1" key="1">
    <citation type="submission" date="2021-02" db="EMBL/GenBank/DDBJ databases">
        <authorList>
            <consortium name="DOE Joint Genome Institute"/>
            <person name="Ahrendt S."/>
            <person name="Looney B.P."/>
            <person name="Miyauchi S."/>
            <person name="Morin E."/>
            <person name="Drula E."/>
            <person name="Courty P.E."/>
            <person name="Chicoki N."/>
            <person name="Fauchery L."/>
            <person name="Kohler A."/>
            <person name="Kuo A."/>
            <person name="Labutti K."/>
            <person name="Pangilinan J."/>
            <person name="Lipzen A."/>
            <person name="Riley R."/>
            <person name="Andreopoulos W."/>
            <person name="He G."/>
            <person name="Johnson J."/>
            <person name="Barry K.W."/>
            <person name="Grigoriev I.V."/>
            <person name="Nagy L."/>
            <person name="Hibbett D."/>
            <person name="Henrissat B."/>
            <person name="Matheny P.B."/>
            <person name="Labbe J."/>
            <person name="Martin F."/>
        </authorList>
    </citation>
    <scope>NUCLEOTIDE SEQUENCE</scope>
    <source>
        <strain evidence="1">FP105234-sp</strain>
    </source>
</reference>
<evidence type="ECO:0000313" key="2">
    <source>
        <dbReference type="Proteomes" id="UP000814033"/>
    </source>
</evidence>
<comment type="caution">
    <text evidence="1">The sequence shown here is derived from an EMBL/GenBank/DDBJ whole genome shotgun (WGS) entry which is preliminary data.</text>
</comment>
<reference evidence="1" key="2">
    <citation type="journal article" date="2022" name="New Phytol.">
        <title>Evolutionary transition to the ectomycorrhizal habit in the genomes of a hyperdiverse lineage of mushroom-forming fungi.</title>
        <authorList>
            <person name="Looney B."/>
            <person name="Miyauchi S."/>
            <person name="Morin E."/>
            <person name="Drula E."/>
            <person name="Courty P.E."/>
            <person name="Kohler A."/>
            <person name="Kuo A."/>
            <person name="LaButti K."/>
            <person name="Pangilinan J."/>
            <person name="Lipzen A."/>
            <person name="Riley R."/>
            <person name="Andreopoulos W."/>
            <person name="He G."/>
            <person name="Johnson J."/>
            <person name="Nolan M."/>
            <person name="Tritt A."/>
            <person name="Barry K.W."/>
            <person name="Grigoriev I.V."/>
            <person name="Nagy L.G."/>
            <person name="Hibbett D."/>
            <person name="Henrissat B."/>
            <person name="Matheny P.B."/>
            <person name="Labbe J."/>
            <person name="Martin F.M."/>
        </authorList>
    </citation>
    <scope>NUCLEOTIDE SEQUENCE</scope>
    <source>
        <strain evidence="1">FP105234-sp</strain>
    </source>
</reference>